<gene>
    <name evidence="2" type="ORF">NHU_03795</name>
</gene>
<accession>A0A0D6B842</accession>
<proteinExistence type="predicted"/>
<dbReference type="KEGG" id="rsu:NHU_03795"/>
<organism evidence="2 3">
    <name type="scientific">Rhodovulum sulfidophilum</name>
    <name type="common">Rhodobacter sulfidophilus</name>
    <dbReference type="NCBI Taxonomy" id="35806"/>
    <lineage>
        <taxon>Bacteria</taxon>
        <taxon>Pseudomonadati</taxon>
        <taxon>Pseudomonadota</taxon>
        <taxon>Alphaproteobacteria</taxon>
        <taxon>Rhodobacterales</taxon>
        <taxon>Paracoccaceae</taxon>
        <taxon>Rhodovulum</taxon>
    </lineage>
</organism>
<reference evidence="2 3" key="1">
    <citation type="submission" date="2015-02" db="EMBL/GenBank/DDBJ databases">
        <title>Genome sequene of Rhodovulum sulfidophilum DSM 2351.</title>
        <authorList>
            <person name="Nagao N."/>
        </authorList>
    </citation>
    <scope>NUCLEOTIDE SEQUENCE [LARGE SCALE GENOMIC DNA]</scope>
    <source>
        <strain evidence="2 3">DSM 2351</strain>
    </source>
</reference>
<dbReference type="Proteomes" id="UP000064912">
    <property type="component" value="Chromosome"/>
</dbReference>
<feature type="transmembrane region" description="Helical" evidence="1">
    <location>
        <begin position="31"/>
        <end position="61"/>
    </location>
</feature>
<feature type="transmembrane region" description="Helical" evidence="1">
    <location>
        <begin position="81"/>
        <end position="102"/>
    </location>
</feature>
<name>A0A0D6B842_RHOSU</name>
<evidence type="ECO:0000256" key="1">
    <source>
        <dbReference type="SAM" id="Phobius"/>
    </source>
</evidence>
<evidence type="ECO:0000313" key="3">
    <source>
        <dbReference type="Proteomes" id="UP000064912"/>
    </source>
</evidence>
<dbReference type="AlphaFoldDB" id="A0A0D6B842"/>
<keyword evidence="1" id="KW-1133">Transmembrane helix</keyword>
<protein>
    <submittedName>
        <fullName evidence="2">Sialic acid-specific 9-O-acetylesterase</fullName>
    </submittedName>
</protein>
<dbReference type="EMBL" id="AP014800">
    <property type="protein sequence ID" value="BAQ70919.1"/>
    <property type="molecule type" value="Genomic_DNA"/>
</dbReference>
<keyword evidence="1" id="KW-0472">Membrane</keyword>
<evidence type="ECO:0000313" key="2">
    <source>
        <dbReference type="EMBL" id="BAQ70919.1"/>
    </source>
</evidence>
<dbReference type="PATRIC" id="fig|35806.4.peg.3889"/>
<keyword evidence="1" id="KW-0812">Transmembrane</keyword>
<sequence>MTENRPTIPMPSLDWQIPFGRAQKDVLWANFALLTAMVALGAGFWALAAVFSLALAVFAQIRVPQEPPMPEGGRLAPLSHALRYGLANLVTMVFVYGAATVLGSGLRMAVTKLLAVV</sequence>